<protein>
    <submittedName>
        <fullName evidence="1">Uncharacterized protein</fullName>
    </submittedName>
</protein>
<sequence length="228" mass="26694">SLIRLIKAVRFRQDSVKVVGQIRQLYEFIRSGQLERRRKVKDARTFAHTCEAVLEHFKLMRVNHVFIFGHLTDPFATHKNAAIVRPAREPHFVFLPLYSPSNFPTRKKERLELEVQFENLLGQMQDLTPRSLDDLELIKTTLVNCCELYRKRKSRQRGPITMEHIDSLRMLQQNPDILLSSPDKGAGIVILNRSDYIKKVNDILADQTKFRRVANERDKTEYADHQVS</sequence>
<name>A0A5J4N717_9TREM</name>
<dbReference type="Proteomes" id="UP000324629">
    <property type="component" value="Unassembled WGS sequence"/>
</dbReference>
<reference evidence="1 2" key="1">
    <citation type="journal article" date="2019" name="Gigascience">
        <title>Whole-genome sequence of the oriental lung fluke Paragonimus westermani.</title>
        <authorList>
            <person name="Oey H."/>
            <person name="Zakrzewski M."/>
            <person name="Narain K."/>
            <person name="Devi K.R."/>
            <person name="Agatsuma T."/>
            <person name="Nawaratna S."/>
            <person name="Gobert G.N."/>
            <person name="Jones M.K."/>
            <person name="Ragan M.A."/>
            <person name="McManus D.P."/>
            <person name="Krause L."/>
        </authorList>
    </citation>
    <scope>NUCLEOTIDE SEQUENCE [LARGE SCALE GENOMIC DNA]</scope>
    <source>
        <strain evidence="1 2">IND2009</strain>
    </source>
</reference>
<feature type="non-terminal residue" evidence="1">
    <location>
        <position position="1"/>
    </location>
</feature>
<organism evidence="1 2">
    <name type="scientific">Paragonimus westermani</name>
    <dbReference type="NCBI Taxonomy" id="34504"/>
    <lineage>
        <taxon>Eukaryota</taxon>
        <taxon>Metazoa</taxon>
        <taxon>Spiralia</taxon>
        <taxon>Lophotrochozoa</taxon>
        <taxon>Platyhelminthes</taxon>
        <taxon>Trematoda</taxon>
        <taxon>Digenea</taxon>
        <taxon>Plagiorchiida</taxon>
        <taxon>Troglotremata</taxon>
        <taxon>Troglotrematidae</taxon>
        <taxon>Paragonimus</taxon>
    </lineage>
</organism>
<dbReference type="AlphaFoldDB" id="A0A5J4N717"/>
<evidence type="ECO:0000313" key="1">
    <source>
        <dbReference type="EMBL" id="KAA3671227.1"/>
    </source>
</evidence>
<comment type="caution">
    <text evidence="1">The sequence shown here is derived from an EMBL/GenBank/DDBJ whole genome shotgun (WGS) entry which is preliminary data.</text>
</comment>
<keyword evidence="2" id="KW-1185">Reference proteome</keyword>
<proteinExistence type="predicted"/>
<gene>
    <name evidence="1" type="ORF">DEA37_0008360</name>
</gene>
<evidence type="ECO:0000313" key="2">
    <source>
        <dbReference type="Proteomes" id="UP000324629"/>
    </source>
</evidence>
<dbReference type="EMBL" id="QNGE01006956">
    <property type="protein sequence ID" value="KAA3671227.1"/>
    <property type="molecule type" value="Genomic_DNA"/>
</dbReference>
<accession>A0A5J4N717</accession>